<comment type="subcellular location">
    <subcellularLocation>
        <location evidence="1">Membrane</location>
        <topology evidence="1">Multi-pass membrane protein</topology>
    </subcellularLocation>
</comment>
<feature type="transmembrane region" description="Helical" evidence="7">
    <location>
        <begin position="100"/>
        <end position="118"/>
    </location>
</feature>
<dbReference type="Proteomes" id="UP000000263">
    <property type="component" value="Chromosome"/>
</dbReference>
<organism evidence="9 10">
    <name type="scientific">Roseiflexus castenholzii (strain DSM 13941 / HLO8)</name>
    <dbReference type="NCBI Taxonomy" id="383372"/>
    <lineage>
        <taxon>Bacteria</taxon>
        <taxon>Bacillati</taxon>
        <taxon>Chloroflexota</taxon>
        <taxon>Chloroflexia</taxon>
        <taxon>Chloroflexales</taxon>
        <taxon>Roseiflexineae</taxon>
        <taxon>Roseiflexaceae</taxon>
        <taxon>Roseiflexus</taxon>
    </lineage>
</organism>
<keyword evidence="4 7" id="KW-0812">Transmembrane</keyword>
<dbReference type="GO" id="GO:0016020">
    <property type="term" value="C:membrane"/>
    <property type="evidence" value="ECO:0007669"/>
    <property type="project" value="UniProtKB-SubCell"/>
</dbReference>
<dbReference type="FunFam" id="1.20.1540.10:FF:000027">
    <property type="entry name" value="Rhomboid family intramembrane serine protease"/>
    <property type="match status" value="1"/>
</dbReference>
<evidence type="ECO:0000256" key="1">
    <source>
        <dbReference type="ARBA" id="ARBA00004141"/>
    </source>
</evidence>
<accession>A7NN71</accession>
<dbReference type="Pfam" id="PF01694">
    <property type="entry name" value="Rhomboid"/>
    <property type="match status" value="1"/>
</dbReference>
<evidence type="ECO:0000256" key="3">
    <source>
        <dbReference type="ARBA" id="ARBA00022519"/>
    </source>
</evidence>
<reference evidence="9 10" key="1">
    <citation type="submission" date="2007-08" db="EMBL/GenBank/DDBJ databases">
        <title>Complete sequence of Roseiflexus castenholzii DSM 13941.</title>
        <authorList>
            <consortium name="US DOE Joint Genome Institute"/>
            <person name="Copeland A."/>
            <person name="Lucas S."/>
            <person name="Lapidus A."/>
            <person name="Barry K."/>
            <person name="Glavina del Rio T."/>
            <person name="Dalin E."/>
            <person name="Tice H."/>
            <person name="Pitluck S."/>
            <person name="Thompson L.S."/>
            <person name="Brettin T."/>
            <person name="Bruce D."/>
            <person name="Detter J.C."/>
            <person name="Han C."/>
            <person name="Tapia R."/>
            <person name="Schmutz J."/>
            <person name="Larimer F."/>
            <person name="Land M."/>
            <person name="Hauser L."/>
            <person name="Kyrpides N."/>
            <person name="Mikhailova N."/>
            <person name="Bryant D.A."/>
            <person name="Hanada S."/>
            <person name="Tsukatani Y."/>
            <person name="Richardson P."/>
        </authorList>
    </citation>
    <scope>NUCLEOTIDE SEQUENCE [LARGE SCALE GENOMIC DNA]</scope>
    <source>
        <strain evidence="10">DSM 13941 / HLO8</strain>
    </source>
</reference>
<sequence length="231" mass="25490">MIPLYDNVHARSFPFVNWAIILANIAFFLIEVALGPDAERFVTMFAVVPARLLANPGPDQIATLFTSMFLHGGWSHLLSNMLALYIFGDNVEDRMGGGRYLTFYIICGLIAALTHILFNPDSPIPTIGASGAISGVLGAYLILYPTARVITLIPIFFLPWFVEIPALVYLGVWFLSQLLNGTLAIIIGAQGFGGVAWWAHAGGFVAGIVLVGLFIQRRSRRRVYADEYWPW</sequence>
<dbReference type="RefSeq" id="WP_012121427.1">
    <property type="nucleotide sequence ID" value="NC_009767.1"/>
</dbReference>
<feature type="transmembrane region" description="Helical" evidence="7">
    <location>
        <begin position="155"/>
        <end position="175"/>
    </location>
</feature>
<dbReference type="AlphaFoldDB" id="A7NN71"/>
<keyword evidence="2" id="KW-1003">Cell membrane</keyword>
<protein>
    <submittedName>
        <fullName evidence="9">Rhomboid family protein</fullName>
    </submittedName>
</protein>
<dbReference type="STRING" id="383372.Rcas_2942"/>
<dbReference type="SUPFAM" id="SSF144091">
    <property type="entry name" value="Rhomboid-like"/>
    <property type="match status" value="1"/>
</dbReference>
<feature type="transmembrane region" description="Helical" evidence="7">
    <location>
        <begin position="195"/>
        <end position="215"/>
    </location>
</feature>
<evidence type="ECO:0000256" key="2">
    <source>
        <dbReference type="ARBA" id="ARBA00022475"/>
    </source>
</evidence>
<dbReference type="PANTHER" id="PTHR43066:SF26">
    <property type="entry name" value="RHOMBOID PROTEASE GLPG"/>
    <property type="match status" value="1"/>
</dbReference>
<dbReference type="Gene3D" id="1.20.1540.10">
    <property type="entry name" value="Rhomboid-like"/>
    <property type="match status" value="1"/>
</dbReference>
<evidence type="ECO:0000256" key="7">
    <source>
        <dbReference type="SAM" id="Phobius"/>
    </source>
</evidence>
<dbReference type="InterPro" id="IPR035952">
    <property type="entry name" value="Rhomboid-like_sf"/>
</dbReference>
<name>A7NN71_ROSCS</name>
<gene>
    <name evidence="9" type="ordered locus">Rcas_2942</name>
</gene>
<feature type="transmembrane region" description="Helical" evidence="7">
    <location>
        <begin position="12"/>
        <end position="34"/>
    </location>
</feature>
<feature type="transmembrane region" description="Helical" evidence="7">
    <location>
        <begin position="124"/>
        <end position="143"/>
    </location>
</feature>
<feature type="domain" description="Peptidase S54 rhomboid" evidence="8">
    <location>
        <begin position="59"/>
        <end position="215"/>
    </location>
</feature>
<dbReference type="OrthoDB" id="9813074at2"/>
<dbReference type="KEGG" id="rca:Rcas_2942"/>
<evidence type="ECO:0000259" key="8">
    <source>
        <dbReference type="Pfam" id="PF01694"/>
    </source>
</evidence>
<proteinExistence type="predicted"/>
<evidence type="ECO:0000313" key="10">
    <source>
        <dbReference type="Proteomes" id="UP000000263"/>
    </source>
</evidence>
<evidence type="ECO:0000256" key="5">
    <source>
        <dbReference type="ARBA" id="ARBA00022989"/>
    </source>
</evidence>
<keyword evidence="10" id="KW-1185">Reference proteome</keyword>
<keyword evidence="5 7" id="KW-1133">Transmembrane helix</keyword>
<dbReference type="EMBL" id="CP000804">
    <property type="protein sequence ID" value="ABU59003.1"/>
    <property type="molecule type" value="Genomic_DNA"/>
</dbReference>
<dbReference type="InterPro" id="IPR022764">
    <property type="entry name" value="Peptidase_S54_rhomboid_dom"/>
</dbReference>
<evidence type="ECO:0000313" key="9">
    <source>
        <dbReference type="EMBL" id="ABU59003.1"/>
    </source>
</evidence>
<feature type="transmembrane region" description="Helical" evidence="7">
    <location>
        <begin position="61"/>
        <end position="88"/>
    </location>
</feature>
<dbReference type="eggNOG" id="COG0705">
    <property type="taxonomic scope" value="Bacteria"/>
</dbReference>
<dbReference type="PANTHER" id="PTHR43066">
    <property type="entry name" value="RHOMBOID-RELATED PROTEIN"/>
    <property type="match status" value="1"/>
</dbReference>
<keyword evidence="3" id="KW-0997">Cell inner membrane</keyword>
<evidence type="ECO:0000256" key="4">
    <source>
        <dbReference type="ARBA" id="ARBA00022692"/>
    </source>
</evidence>
<dbReference type="GO" id="GO:0004252">
    <property type="term" value="F:serine-type endopeptidase activity"/>
    <property type="evidence" value="ECO:0007669"/>
    <property type="project" value="InterPro"/>
</dbReference>
<dbReference type="HOGENOM" id="CLU_055068_5_1_0"/>
<evidence type="ECO:0000256" key="6">
    <source>
        <dbReference type="ARBA" id="ARBA00023136"/>
    </source>
</evidence>
<keyword evidence="6 7" id="KW-0472">Membrane</keyword>